<dbReference type="RefSeq" id="XP_013236541.1">
    <property type="nucleotide sequence ID" value="XM_013381087.1"/>
</dbReference>
<protein>
    <submittedName>
        <fullName evidence="5">CAMK/CAMKL/KIN1 protein kinase</fullName>
    </submittedName>
</protein>
<name>A0A098VMN3_9MICR</name>
<proteinExistence type="predicted"/>
<dbReference type="Gene3D" id="3.30.200.20">
    <property type="entry name" value="Phosphorylase Kinase, domain 1"/>
    <property type="match status" value="1"/>
</dbReference>
<dbReference type="SUPFAM" id="SSF56112">
    <property type="entry name" value="Protein kinase-like (PK-like)"/>
    <property type="match status" value="1"/>
</dbReference>
<keyword evidence="6" id="KW-1185">Reference proteome</keyword>
<dbReference type="InterPro" id="IPR011009">
    <property type="entry name" value="Kinase-like_dom_sf"/>
</dbReference>
<dbReference type="PROSITE" id="PS00107">
    <property type="entry name" value="PROTEIN_KINASE_ATP"/>
    <property type="match status" value="1"/>
</dbReference>
<evidence type="ECO:0000313" key="6">
    <source>
        <dbReference type="Proteomes" id="UP000029725"/>
    </source>
</evidence>
<keyword evidence="5" id="KW-0808">Transferase</keyword>
<evidence type="ECO:0000313" key="5">
    <source>
        <dbReference type="EMBL" id="KGG50069.1"/>
    </source>
</evidence>
<dbReference type="Gene3D" id="1.10.510.10">
    <property type="entry name" value="Transferase(Phosphotransferase) domain 1"/>
    <property type="match status" value="1"/>
</dbReference>
<dbReference type="GO" id="GO:0004674">
    <property type="term" value="F:protein serine/threonine kinase activity"/>
    <property type="evidence" value="ECO:0007669"/>
    <property type="project" value="TreeGrafter"/>
</dbReference>
<dbReference type="HOGENOM" id="CLU_297914_0_0_1"/>
<dbReference type="InterPro" id="IPR000719">
    <property type="entry name" value="Prot_kinase_dom"/>
</dbReference>
<dbReference type="InterPro" id="IPR017441">
    <property type="entry name" value="Protein_kinase_ATP_BS"/>
</dbReference>
<gene>
    <name evidence="5" type="ORF">DI09_8p80</name>
</gene>
<dbReference type="GO" id="GO:0005737">
    <property type="term" value="C:cytoplasm"/>
    <property type="evidence" value="ECO:0007669"/>
    <property type="project" value="TreeGrafter"/>
</dbReference>
<dbReference type="GO" id="GO:0005524">
    <property type="term" value="F:ATP binding"/>
    <property type="evidence" value="ECO:0007669"/>
    <property type="project" value="UniProtKB-UniRule"/>
</dbReference>
<evidence type="ECO:0000256" key="3">
    <source>
        <dbReference type="PROSITE-ProRule" id="PRU10141"/>
    </source>
</evidence>
<dbReference type="PROSITE" id="PS00108">
    <property type="entry name" value="PROTEIN_KINASE_ST"/>
    <property type="match status" value="1"/>
</dbReference>
<keyword evidence="1 3" id="KW-0547">Nucleotide-binding</keyword>
<dbReference type="GO" id="GO:0035556">
    <property type="term" value="P:intracellular signal transduction"/>
    <property type="evidence" value="ECO:0007669"/>
    <property type="project" value="TreeGrafter"/>
</dbReference>
<dbReference type="EMBL" id="JMKJ01000601">
    <property type="protein sequence ID" value="KGG50069.1"/>
    <property type="molecule type" value="Genomic_DNA"/>
</dbReference>
<dbReference type="GeneID" id="25261051"/>
<dbReference type="SMART" id="SM00220">
    <property type="entry name" value="S_TKc"/>
    <property type="match status" value="1"/>
</dbReference>
<evidence type="ECO:0000256" key="1">
    <source>
        <dbReference type="ARBA" id="ARBA00022741"/>
    </source>
</evidence>
<feature type="domain" description="Protein kinase" evidence="4">
    <location>
        <begin position="255"/>
        <end position="597"/>
    </location>
</feature>
<dbReference type="InterPro" id="IPR008271">
    <property type="entry name" value="Ser/Thr_kinase_AS"/>
</dbReference>
<dbReference type="PANTHER" id="PTHR24346:SF30">
    <property type="entry name" value="MATERNAL EMBRYONIC LEUCINE ZIPPER KINASE"/>
    <property type="match status" value="1"/>
</dbReference>
<keyword evidence="5" id="KW-0418">Kinase</keyword>
<comment type="caution">
    <text evidence="5">The sequence shown here is derived from an EMBL/GenBank/DDBJ whole genome shotgun (WGS) entry which is preliminary data.</text>
</comment>
<dbReference type="OrthoDB" id="410920at2759"/>
<dbReference type="Proteomes" id="UP000029725">
    <property type="component" value="Unassembled WGS sequence"/>
</dbReference>
<dbReference type="PANTHER" id="PTHR24346">
    <property type="entry name" value="MAP/MICROTUBULE AFFINITY-REGULATING KINASE"/>
    <property type="match status" value="1"/>
</dbReference>
<dbReference type="PROSITE" id="PS50011">
    <property type="entry name" value="PROTEIN_KINASE_DOM"/>
    <property type="match status" value="1"/>
</dbReference>
<reference evidence="5 6" key="1">
    <citation type="submission" date="2014-04" db="EMBL/GenBank/DDBJ databases">
        <title>A new species of microsporidia sheds light on the evolution of extreme parasitism.</title>
        <authorList>
            <person name="Haag K.L."/>
            <person name="James T.Y."/>
            <person name="Larsson R."/>
            <person name="Schaer T.M."/>
            <person name="Refardt D."/>
            <person name="Pombert J.-F."/>
            <person name="Ebert D."/>
        </authorList>
    </citation>
    <scope>NUCLEOTIDE SEQUENCE [LARGE SCALE GENOMIC DNA]</scope>
    <source>
        <strain evidence="5 6">UGP3</strain>
        <tissue evidence="5">Spores</tissue>
    </source>
</reference>
<keyword evidence="2 3" id="KW-0067">ATP-binding</keyword>
<evidence type="ECO:0000256" key="2">
    <source>
        <dbReference type="ARBA" id="ARBA00022840"/>
    </source>
</evidence>
<accession>A0A098VMN3</accession>
<evidence type="ECO:0000259" key="4">
    <source>
        <dbReference type="PROSITE" id="PS50011"/>
    </source>
</evidence>
<dbReference type="AlphaFoldDB" id="A0A098VMN3"/>
<organism evidence="5 6">
    <name type="scientific">Mitosporidium daphniae</name>
    <dbReference type="NCBI Taxonomy" id="1485682"/>
    <lineage>
        <taxon>Eukaryota</taxon>
        <taxon>Fungi</taxon>
        <taxon>Fungi incertae sedis</taxon>
        <taxon>Microsporidia</taxon>
        <taxon>Mitosporidium</taxon>
    </lineage>
</organism>
<dbReference type="Pfam" id="PF00069">
    <property type="entry name" value="Pkinase"/>
    <property type="match status" value="1"/>
</dbReference>
<feature type="binding site" evidence="3">
    <location>
        <position position="284"/>
    </location>
    <ligand>
        <name>ATP</name>
        <dbReference type="ChEBI" id="CHEBI:30616"/>
    </ligand>
</feature>
<sequence>MTAKQSFSTSYLLPSPELGVPRGKIEPAAAPANRHPTKPLELDAIGPQAHWNHEVHPRAFTRMLHSPLPQWSVIHTCTRQLNVPPNDDVLSCRNYGASKGLDTKELVQVVPSSQLAALPASSTEPSNLQTKKSQKVFKLESLIADHLHAEDPIRKHIEKGANGGIQVMQWKFMRNARLTTSAFLKAVDEIAALESFNCPTKSTRDEEMDVHIISRSGIRSIESLPLDDPRHIITPDTVSACSFFRLFDIIKVGPWKIVSELGSGSTSRVKLAVHELTGVKAAVKIIPREIRESVVTSEILAAQKALDKAYENELKAAGKHVPGKGKAAPEPRAVRDTRIHREISMLKVLTSSQHPSILKLKDAIWGERLVLLILDYAPGGSLLTRLTSKKGRFSEEEARPIFKSLLTGVAFLHSAGIVHRDLKIENILLDSQERQSFIIDFGLANFFYSMALEVSSSHSQMNTGFSAANDEISKLAQSKNSVSSPCTGSSFHLLDTFCGSLYYAAPELLAGRAYPGPAVDIWSLGVILFAMIAGKVPFDVPGDRVSALHAQIIKGQPFSALPEGSSPAFVNLISKMLKVDHKVRSTARELLMEDAWILASCTSGLICTELACIPYPSDQPRWGPKIPASRKHCCRGRSVDLESEFQNSKFGNMLEASNSQESLSNGGAGVDFFKASFFDHEQAMQPHTFSNQCCSCCLELKRNQYQILNEGLWVTLNTPLNPSSSESVASLAVEELEILLAFQYPQPLLKATLESFFKNSKKVAPCSPMCPWPLVSLFLLVILKSNNQEIPILRNGDLWVVFFGIPSPKPPIKLLEDCREQILAELRPVAPSVSDMQNPEIQALSYNLRTIYLNGLFKVEFLSGCSWRSQGEMLDRLALSLGHLPGVIGGVVPVSISRFTHEDAIKLRSSSLYHPSYCKYIVTLQIPPDDRWKEAKELSIRSVSGKPLQIFPMMSMSVEMVKVFWTQSYGLIFQHFSGSLETFYQIKMLIHSLVEKGKVPASGSVMGFLH</sequence>
<dbReference type="VEuPathDB" id="MicrosporidiaDB:DI09_8p80"/>